<reference evidence="1" key="1">
    <citation type="submission" date="2018-05" db="EMBL/GenBank/DDBJ databases">
        <authorList>
            <person name="Lanie J.A."/>
            <person name="Ng W.-L."/>
            <person name="Kazmierczak K.M."/>
            <person name="Andrzejewski T.M."/>
            <person name="Davidsen T.M."/>
            <person name="Wayne K.J."/>
            <person name="Tettelin H."/>
            <person name="Glass J.I."/>
            <person name="Rusch D."/>
            <person name="Podicherti R."/>
            <person name="Tsui H.-C.T."/>
            <person name="Winkler M.E."/>
        </authorList>
    </citation>
    <scope>NUCLEOTIDE SEQUENCE</scope>
</reference>
<dbReference type="AlphaFoldDB" id="A0A381ZTK8"/>
<protein>
    <submittedName>
        <fullName evidence="1">Uncharacterized protein</fullName>
    </submittedName>
</protein>
<accession>A0A381ZTK8</accession>
<name>A0A381ZTK8_9ZZZZ</name>
<dbReference type="EMBL" id="UINC01022622">
    <property type="protein sequence ID" value="SVA92628.1"/>
    <property type="molecule type" value="Genomic_DNA"/>
</dbReference>
<sequence length="53" mass="6309">MLFRIFDSYGSIVNSPFLHYLLNIFVIEVRDVTEKSRNRVSVQKILSTYPVRF</sequence>
<organism evidence="1">
    <name type="scientific">marine metagenome</name>
    <dbReference type="NCBI Taxonomy" id="408172"/>
    <lineage>
        <taxon>unclassified sequences</taxon>
        <taxon>metagenomes</taxon>
        <taxon>ecological metagenomes</taxon>
    </lineage>
</organism>
<proteinExistence type="predicted"/>
<evidence type="ECO:0000313" key="1">
    <source>
        <dbReference type="EMBL" id="SVA92628.1"/>
    </source>
</evidence>
<gene>
    <name evidence="1" type="ORF">METZ01_LOCUS145482</name>
</gene>